<evidence type="ECO:0000256" key="1">
    <source>
        <dbReference type="SAM" id="MobiDB-lite"/>
    </source>
</evidence>
<feature type="region of interest" description="Disordered" evidence="1">
    <location>
        <begin position="33"/>
        <end position="74"/>
    </location>
</feature>
<feature type="compositionally biased region" description="Basic and acidic residues" evidence="1">
    <location>
        <begin position="63"/>
        <end position="74"/>
    </location>
</feature>
<reference evidence="2 3" key="2">
    <citation type="journal article" date="2007" name="BMC Biol.">
        <title>A 100%-complete sequence reveals unusually simple genomic features in the hot-spring red alga Cyanidioschyzon merolae.</title>
        <authorList>
            <person name="Nozaki H."/>
            <person name="Takano H."/>
            <person name="Misumi O."/>
            <person name="Terasawa K."/>
            <person name="Matsuzaki M."/>
            <person name="Maruyama S."/>
            <person name="Nishida K."/>
            <person name="Yagisawa F."/>
            <person name="Yoshida Y."/>
            <person name="Fujiwara T."/>
            <person name="Takio S."/>
            <person name="Tamura K."/>
            <person name="Chung S.J."/>
            <person name="Nakamura S."/>
            <person name="Kuroiwa H."/>
            <person name="Tanaka K."/>
            <person name="Sato N."/>
            <person name="Kuroiwa T."/>
        </authorList>
    </citation>
    <scope>NUCLEOTIDE SEQUENCE [LARGE SCALE GENOMIC DNA]</scope>
    <source>
        <strain evidence="2 3">10D</strain>
    </source>
</reference>
<evidence type="ECO:0000313" key="2">
    <source>
        <dbReference type="EMBL" id="BAM82459.1"/>
    </source>
</evidence>
<dbReference type="RefSeq" id="XP_005538495.1">
    <property type="nucleotide sequence ID" value="XM_005538438.1"/>
</dbReference>
<feature type="region of interest" description="Disordered" evidence="1">
    <location>
        <begin position="1"/>
        <end position="20"/>
    </location>
</feature>
<feature type="compositionally biased region" description="Polar residues" evidence="1">
    <location>
        <begin position="207"/>
        <end position="220"/>
    </location>
</feature>
<feature type="region of interest" description="Disordered" evidence="1">
    <location>
        <begin position="129"/>
        <end position="220"/>
    </location>
</feature>
<feature type="compositionally biased region" description="Basic and acidic residues" evidence="1">
    <location>
        <begin position="148"/>
        <end position="176"/>
    </location>
</feature>
<dbReference type="EMBL" id="AP006500">
    <property type="protein sequence ID" value="BAM82459.1"/>
    <property type="molecule type" value="Genomic_DNA"/>
</dbReference>
<gene>
    <name evidence="2" type="ORF">CYME_CMR226C</name>
</gene>
<dbReference type="GeneID" id="16996756"/>
<accession>M1VB52</accession>
<dbReference type="HOGENOM" id="CLU_1257676_0_0_1"/>
<reference evidence="2 3" key="1">
    <citation type="journal article" date="2004" name="Nature">
        <title>Genome sequence of the ultrasmall unicellular red alga Cyanidioschyzon merolae 10D.</title>
        <authorList>
            <person name="Matsuzaki M."/>
            <person name="Misumi O."/>
            <person name="Shin-i T."/>
            <person name="Maruyama S."/>
            <person name="Takahara M."/>
            <person name="Miyagishima S."/>
            <person name="Mori T."/>
            <person name="Nishida K."/>
            <person name="Yagisawa F."/>
            <person name="Nishida K."/>
            <person name="Yoshida Y."/>
            <person name="Nishimura Y."/>
            <person name="Nakao S."/>
            <person name="Kobayashi T."/>
            <person name="Momoyama Y."/>
            <person name="Higashiyama T."/>
            <person name="Minoda A."/>
            <person name="Sano M."/>
            <person name="Nomoto H."/>
            <person name="Oishi K."/>
            <person name="Hayashi H."/>
            <person name="Ohta F."/>
            <person name="Nishizaka S."/>
            <person name="Haga S."/>
            <person name="Miura S."/>
            <person name="Morishita T."/>
            <person name="Kabeya Y."/>
            <person name="Terasawa K."/>
            <person name="Suzuki Y."/>
            <person name="Ishii Y."/>
            <person name="Asakawa S."/>
            <person name="Takano H."/>
            <person name="Ohta N."/>
            <person name="Kuroiwa H."/>
            <person name="Tanaka K."/>
            <person name="Shimizu N."/>
            <person name="Sugano S."/>
            <person name="Sato N."/>
            <person name="Nozaki H."/>
            <person name="Ogasawara N."/>
            <person name="Kohara Y."/>
            <person name="Kuroiwa T."/>
        </authorList>
    </citation>
    <scope>NUCLEOTIDE SEQUENCE [LARGE SCALE GENOMIC DNA]</scope>
    <source>
        <strain evidence="2 3">10D</strain>
    </source>
</reference>
<protein>
    <submittedName>
        <fullName evidence="2">Uncharacterized protein</fullName>
    </submittedName>
</protein>
<feature type="compositionally biased region" description="Basic and acidic residues" evidence="1">
    <location>
        <begin position="35"/>
        <end position="48"/>
    </location>
</feature>
<evidence type="ECO:0000313" key="3">
    <source>
        <dbReference type="Proteomes" id="UP000007014"/>
    </source>
</evidence>
<keyword evidence="3" id="KW-1185">Reference proteome</keyword>
<organism evidence="2 3">
    <name type="scientific">Cyanidioschyzon merolae (strain NIES-3377 / 10D)</name>
    <name type="common">Unicellular red alga</name>
    <dbReference type="NCBI Taxonomy" id="280699"/>
    <lineage>
        <taxon>Eukaryota</taxon>
        <taxon>Rhodophyta</taxon>
        <taxon>Bangiophyceae</taxon>
        <taxon>Cyanidiales</taxon>
        <taxon>Cyanidiaceae</taxon>
        <taxon>Cyanidioschyzon</taxon>
    </lineage>
</organism>
<feature type="compositionally biased region" description="Polar residues" evidence="1">
    <location>
        <begin position="49"/>
        <end position="59"/>
    </location>
</feature>
<sequence>MSEHGAEHGSQGAAAPETQRSISGRLLGLRFMQRALERTQPEHRDHLRTTGTLPHQTSGKARHSVEKKAQQPANEERRLLVVCDYEYSVAAEDLKLSQYATARQRYGFETTAVFFEEEATTGLVLARTESSPNNVDETLRQAPGSTPRHPDTRHGDERFRELAHDGRARRRLDGSRVAKRSAPSSLAEASFCSVRGHQRKPCRFSKLTRSSQQGATTRRR</sequence>
<name>M1VB52_CYAM1</name>
<dbReference type="AlphaFoldDB" id="M1VB52"/>
<dbReference type="Proteomes" id="UP000007014">
    <property type="component" value="Chromosome 18"/>
</dbReference>
<proteinExistence type="predicted"/>
<dbReference type="KEGG" id="cme:CYME_CMR226C"/>
<dbReference type="Gramene" id="CMR226CT">
    <property type="protein sequence ID" value="CMR226CT"/>
    <property type="gene ID" value="CMR226C"/>
</dbReference>